<dbReference type="Proteomes" id="UP000694701">
    <property type="component" value="Unplaced"/>
</dbReference>
<feature type="compositionally biased region" description="Polar residues" evidence="3">
    <location>
        <begin position="178"/>
        <end position="187"/>
    </location>
</feature>
<dbReference type="SUPFAM" id="SSF101447">
    <property type="entry name" value="Formin homology 2 domain (FH2 domain)"/>
    <property type="match status" value="1"/>
</dbReference>
<reference evidence="6" key="1">
    <citation type="submission" date="2025-08" db="UniProtKB">
        <authorList>
            <consortium name="Ensembl"/>
        </authorList>
    </citation>
    <scope>IDENTIFICATION</scope>
</reference>
<dbReference type="InterPro" id="IPR016024">
    <property type="entry name" value="ARM-type_fold"/>
</dbReference>
<dbReference type="GO" id="GO:0031267">
    <property type="term" value="F:small GTPase binding"/>
    <property type="evidence" value="ECO:0007669"/>
    <property type="project" value="InterPro"/>
</dbReference>
<dbReference type="Pfam" id="PF02181">
    <property type="entry name" value="FH2"/>
    <property type="match status" value="2"/>
</dbReference>
<organism evidence="6 7">
    <name type="scientific">Cyprinus carpio</name>
    <name type="common">Common carp</name>
    <dbReference type="NCBI Taxonomy" id="7962"/>
    <lineage>
        <taxon>Eukaryota</taxon>
        <taxon>Metazoa</taxon>
        <taxon>Chordata</taxon>
        <taxon>Craniata</taxon>
        <taxon>Vertebrata</taxon>
        <taxon>Euteleostomi</taxon>
        <taxon>Actinopterygii</taxon>
        <taxon>Neopterygii</taxon>
        <taxon>Teleostei</taxon>
        <taxon>Ostariophysi</taxon>
        <taxon>Cypriniformes</taxon>
        <taxon>Cyprinidae</taxon>
        <taxon>Cyprininae</taxon>
        <taxon>Cyprinus</taxon>
    </lineage>
</organism>
<dbReference type="GO" id="GO:0030866">
    <property type="term" value="P:cortical actin cytoskeleton organization"/>
    <property type="evidence" value="ECO:0007669"/>
    <property type="project" value="TreeGrafter"/>
</dbReference>
<evidence type="ECO:0000256" key="2">
    <source>
        <dbReference type="SAM" id="Coils"/>
    </source>
</evidence>
<dbReference type="Gene3D" id="1.20.58.2220">
    <property type="entry name" value="Formin, FH2 domain"/>
    <property type="match status" value="2"/>
</dbReference>
<feature type="compositionally biased region" description="Pro residues" evidence="3">
    <location>
        <begin position="525"/>
        <end position="535"/>
    </location>
</feature>
<dbReference type="SMART" id="SM01140">
    <property type="entry name" value="Drf_GBD"/>
    <property type="match status" value="1"/>
</dbReference>
<dbReference type="GO" id="GO:0008360">
    <property type="term" value="P:regulation of cell shape"/>
    <property type="evidence" value="ECO:0007669"/>
    <property type="project" value="TreeGrafter"/>
</dbReference>
<protein>
    <submittedName>
        <fullName evidence="6">Formin-like 2a</fullName>
    </submittedName>
</protein>
<feature type="compositionally biased region" description="Pro residues" evidence="3">
    <location>
        <begin position="504"/>
        <end position="516"/>
    </location>
</feature>
<dbReference type="SMART" id="SM01139">
    <property type="entry name" value="Drf_FH3"/>
    <property type="match status" value="1"/>
</dbReference>
<feature type="compositionally biased region" description="Basic and acidic residues" evidence="3">
    <location>
        <begin position="160"/>
        <end position="175"/>
    </location>
</feature>
<dbReference type="FunFam" id="1.25.10.10:FF:000036">
    <property type="entry name" value="Formin-like protein 3 isoform 1"/>
    <property type="match status" value="1"/>
</dbReference>
<dbReference type="SMART" id="SM00498">
    <property type="entry name" value="FH2"/>
    <property type="match status" value="1"/>
</dbReference>
<keyword evidence="2" id="KW-0175">Coiled coil</keyword>
<feature type="domain" description="GBD/FH3" evidence="4">
    <location>
        <begin position="10"/>
        <end position="463"/>
    </location>
</feature>
<feature type="region of interest" description="Disordered" evidence="3">
    <location>
        <begin position="485"/>
        <end position="535"/>
    </location>
</feature>
<dbReference type="GO" id="GO:0005829">
    <property type="term" value="C:cytosol"/>
    <property type="evidence" value="ECO:0007669"/>
    <property type="project" value="TreeGrafter"/>
</dbReference>
<dbReference type="SUPFAM" id="SSF48371">
    <property type="entry name" value="ARM repeat"/>
    <property type="match status" value="1"/>
</dbReference>
<dbReference type="GO" id="GO:0051015">
    <property type="term" value="F:actin filament binding"/>
    <property type="evidence" value="ECO:0007669"/>
    <property type="project" value="TreeGrafter"/>
</dbReference>
<dbReference type="InterPro" id="IPR043592">
    <property type="entry name" value="FMNL_animal"/>
</dbReference>
<evidence type="ECO:0000256" key="3">
    <source>
        <dbReference type="SAM" id="MobiDB-lite"/>
    </source>
</evidence>
<evidence type="ECO:0000259" key="5">
    <source>
        <dbReference type="PROSITE" id="PS51444"/>
    </source>
</evidence>
<sequence>MFFQELHLNYFEQKEFVSFLTSFLRFNSMNLPPDKARLLRQYDNEKKWELICDQERFQVKNPPHTYIHKLQGYLDPAVTRKVSSDVSSFFPLQKFRRRVQESTQVLRELEISLRTNHIGWVREFLNEENKGLDVLVEYLSFAQYAVTYDGDSSDNSAENSVDKSKPWNRSIEDLHGGNNLSSSVTGNSISRSSRHSTISRRTLKNSRLVCKKDDVHVCIMCLRAIMNYQYGFNMVMSHPHAVNEIALSLNNKNPRTKALVLELLAAVCLVRGGHEIILSAFDHFKEVCLEDQRFEKLMEHFKNEDNNIDFMVACMQFINIVVHSVEDMNFRVHLQYDFTKLGLDEYLDKLKHTESDKLHVQIQAYLDNVFDVGALLEDAETKNAALERVEELEETMSHLTEKLQDTENEAMAKIVELEKQLMQKNKELESVREVYKDASSQVHTLRRMVKEKDEAIQKQSNLEKKIHELEKQGTIKIQKKADGDIAILTPPPQGNGHLPGSQAPAPPPPPPPPPLPGLTLDISAPMPPPPPPMAPPLPGCGSPTVIMNSGLAAVKIKKPIKTKFRLPVFNWVALKPNQINGTVFNEIDDERILEDLNVDEFEEIFKTKAQGPAIDITSSKQKTSQKGPNKISLLDSNRAKNLAITLRKVGKTSEEICRAIQINSLKYFLICKLSDYEDNALMCQLHAVIAASVSIKSSQKLKKILEIILALGNYMNSGKRGAVYGFKLQSLDLLLDTKSTDRKMTLLHYIANVVKDKYQQVSLFYNELNYVEKAAAVSLDNVLLDVKELQRGMDLTRRENSMHGHNTLLRDFIQQNENKLKKLQDDAKIAQDAFDEVVKFFGENSKTTPPSVFFPVFVRFVKAYRVKRATTHHLPCFIRSHHYIVCFTFFSQTNPNAIDHSPSHKNKRQQQELIAELRKKQVKDSRHVYEGKDGAIEDIITGNMFQIFICKVFSQYKCIQMYKSLNKE</sequence>
<dbReference type="FunFam" id="1.25.10.10:FF:000045">
    <property type="entry name" value="Formin-like protein 3 isoform 1"/>
    <property type="match status" value="1"/>
</dbReference>
<dbReference type="InterPro" id="IPR011989">
    <property type="entry name" value="ARM-like"/>
</dbReference>
<feature type="domain" description="FH2" evidence="5">
    <location>
        <begin position="505"/>
        <end position="890"/>
    </location>
</feature>
<dbReference type="InterPro" id="IPR014768">
    <property type="entry name" value="GBD/FH3_dom"/>
</dbReference>
<dbReference type="InterPro" id="IPR010473">
    <property type="entry name" value="GTPase-bd"/>
</dbReference>
<proteinExistence type="inferred from homology"/>
<dbReference type="GO" id="GO:0016477">
    <property type="term" value="P:cell migration"/>
    <property type="evidence" value="ECO:0007669"/>
    <property type="project" value="TreeGrafter"/>
</dbReference>
<dbReference type="PROSITE" id="PS51232">
    <property type="entry name" value="GBD_FH3"/>
    <property type="match status" value="1"/>
</dbReference>
<dbReference type="Ensembl" id="ENSCCRT00020096448.1">
    <property type="protein sequence ID" value="ENSCCRP00020088200.1"/>
    <property type="gene ID" value="ENSCCRG00020036026.1"/>
</dbReference>
<feature type="region of interest" description="Disordered" evidence="3">
    <location>
        <begin position="150"/>
        <end position="198"/>
    </location>
</feature>
<dbReference type="Pfam" id="PF06367">
    <property type="entry name" value="Drf_FH3"/>
    <property type="match status" value="1"/>
</dbReference>
<dbReference type="InterPro" id="IPR015425">
    <property type="entry name" value="FH2_Formin"/>
</dbReference>
<feature type="coiled-coil region" evidence="2">
    <location>
        <begin position="375"/>
        <end position="472"/>
    </location>
</feature>
<evidence type="ECO:0000259" key="4">
    <source>
        <dbReference type="PROSITE" id="PS51232"/>
    </source>
</evidence>
<comment type="similarity">
    <text evidence="1">Belongs to the formin homology family.</text>
</comment>
<dbReference type="InterPro" id="IPR010472">
    <property type="entry name" value="FH3_dom"/>
</dbReference>
<dbReference type="PANTHER" id="PTHR45857:SF5">
    <property type="entry name" value="FORMIN-LIKE PROTEIN 2"/>
    <property type="match status" value="1"/>
</dbReference>
<dbReference type="PANTHER" id="PTHR45857">
    <property type="entry name" value="FORMIN-LIKE PROTEIN"/>
    <property type="match status" value="1"/>
</dbReference>
<dbReference type="Gene3D" id="1.25.10.10">
    <property type="entry name" value="Leucine-rich Repeat Variant"/>
    <property type="match status" value="1"/>
</dbReference>
<dbReference type="AlphaFoldDB" id="A0A8C2J4W7"/>
<evidence type="ECO:0000256" key="1">
    <source>
        <dbReference type="ARBA" id="ARBA00023449"/>
    </source>
</evidence>
<accession>A0A8C2J4W7</accession>
<dbReference type="InterPro" id="IPR042201">
    <property type="entry name" value="FH2_Formin_sf"/>
</dbReference>
<name>A0A8C2J4W7_CYPCA</name>
<dbReference type="Pfam" id="PF06371">
    <property type="entry name" value="Drf_GBD"/>
    <property type="match status" value="2"/>
</dbReference>
<dbReference type="PROSITE" id="PS51444">
    <property type="entry name" value="FH2"/>
    <property type="match status" value="1"/>
</dbReference>
<evidence type="ECO:0000313" key="7">
    <source>
        <dbReference type="Proteomes" id="UP000694701"/>
    </source>
</evidence>
<evidence type="ECO:0000313" key="6">
    <source>
        <dbReference type="Ensembl" id="ENSCCRP00020088200.1"/>
    </source>
</evidence>